<proteinExistence type="predicted"/>
<organism evidence="1 2">
    <name type="scientific">Thalassotalea insulae</name>
    <dbReference type="NCBI Taxonomy" id="2056778"/>
    <lineage>
        <taxon>Bacteria</taxon>
        <taxon>Pseudomonadati</taxon>
        <taxon>Pseudomonadota</taxon>
        <taxon>Gammaproteobacteria</taxon>
        <taxon>Alteromonadales</taxon>
        <taxon>Colwelliaceae</taxon>
        <taxon>Thalassotalea</taxon>
    </lineage>
</organism>
<protein>
    <submittedName>
        <fullName evidence="1">Uncharacterized protein</fullName>
    </submittedName>
</protein>
<gene>
    <name evidence="1" type="ORF">tinsulaeT_03940</name>
</gene>
<evidence type="ECO:0000313" key="2">
    <source>
        <dbReference type="Proteomes" id="UP001157186"/>
    </source>
</evidence>
<keyword evidence="2" id="KW-1185">Reference proteome</keyword>
<accession>A0ABQ6GNC1</accession>
<dbReference type="Proteomes" id="UP001157186">
    <property type="component" value="Unassembled WGS sequence"/>
</dbReference>
<reference evidence="1 2" key="1">
    <citation type="submission" date="2023-03" db="EMBL/GenBank/DDBJ databases">
        <title>Draft genome sequence of Thalassotalea insulae KCTC 62186T.</title>
        <authorList>
            <person name="Sawabe T."/>
        </authorList>
    </citation>
    <scope>NUCLEOTIDE SEQUENCE [LARGE SCALE GENOMIC DNA]</scope>
    <source>
        <strain evidence="1 2">KCTC 62186</strain>
    </source>
</reference>
<dbReference type="EMBL" id="BSST01000001">
    <property type="protein sequence ID" value="GLX77054.1"/>
    <property type="molecule type" value="Genomic_DNA"/>
</dbReference>
<name>A0ABQ6GNC1_9GAMM</name>
<dbReference type="RefSeq" id="WP_284242883.1">
    <property type="nucleotide sequence ID" value="NZ_BSST01000001.1"/>
</dbReference>
<evidence type="ECO:0000313" key="1">
    <source>
        <dbReference type="EMBL" id="GLX77054.1"/>
    </source>
</evidence>
<comment type="caution">
    <text evidence="1">The sequence shown here is derived from an EMBL/GenBank/DDBJ whole genome shotgun (WGS) entry which is preliminary data.</text>
</comment>
<sequence>MKFLRQQLVGSWYRSDVDQQGCVHTEYAQVLDDGSYEFSFSVHDQQGEIVQQSLELGDWGLVGDIHFTIAKAEYIDNEMYASDLADPDNYHAYKVLELNEQIFKYQHIVSEEVFILRRVIDKIAHC</sequence>